<evidence type="ECO:0000313" key="5">
    <source>
        <dbReference type="EMBL" id="TMP87584.1"/>
    </source>
</evidence>
<sequence>MKLSNLMSTPVVTCSPDDTLRVVNDIFKRTQFHHVLVVEQSLLVGVVSDRDIFKALSPNVGKASASKADLATLNKRVSQIMTHSPVCLPVHAQLIDVVKLFNEHIITCVPIVNEQRQPVGIVTWRDIMRLLLERYQSKAGK</sequence>
<dbReference type="Proteomes" id="UP000033664">
    <property type="component" value="Unassembled WGS sequence"/>
</dbReference>
<organism evidence="4 6">
    <name type="scientific">Pseudoalteromonas ruthenica</name>
    <dbReference type="NCBI Taxonomy" id="151081"/>
    <lineage>
        <taxon>Bacteria</taxon>
        <taxon>Pseudomonadati</taxon>
        <taxon>Pseudomonadota</taxon>
        <taxon>Gammaproteobacteria</taxon>
        <taxon>Alteromonadales</taxon>
        <taxon>Pseudoalteromonadaceae</taxon>
        <taxon>Pseudoalteromonas</taxon>
    </lineage>
</organism>
<dbReference type="RefSeq" id="WP_045978239.1">
    <property type="nucleotide sequence ID" value="NZ_CP023396.1"/>
</dbReference>
<comment type="caution">
    <text evidence="4">The sequence shown here is derived from an EMBL/GenBank/DDBJ whole genome shotgun (WGS) entry which is preliminary data.</text>
</comment>
<dbReference type="InterPro" id="IPR051257">
    <property type="entry name" value="Diverse_CBS-Domain"/>
</dbReference>
<dbReference type="GeneID" id="58229706"/>
<accession>A0A0F4Q0R6</accession>
<dbReference type="InterPro" id="IPR000644">
    <property type="entry name" value="CBS_dom"/>
</dbReference>
<evidence type="ECO:0000313" key="7">
    <source>
        <dbReference type="Proteomes" id="UP000305874"/>
    </source>
</evidence>
<evidence type="ECO:0000313" key="6">
    <source>
        <dbReference type="Proteomes" id="UP000033664"/>
    </source>
</evidence>
<evidence type="ECO:0000313" key="4">
    <source>
        <dbReference type="EMBL" id="KJY97511.1"/>
    </source>
</evidence>
<evidence type="ECO:0000259" key="3">
    <source>
        <dbReference type="PROSITE" id="PS51371"/>
    </source>
</evidence>
<dbReference type="EMBL" id="JXXZ01000012">
    <property type="protein sequence ID" value="KJY97511.1"/>
    <property type="molecule type" value="Genomic_DNA"/>
</dbReference>
<reference evidence="4 6" key="1">
    <citation type="journal article" date="2015" name="BMC Genomics">
        <title>Genome mining reveals unlocked bioactive potential of marine Gram-negative bacteria.</title>
        <authorList>
            <person name="Machado H."/>
            <person name="Sonnenschein E.C."/>
            <person name="Melchiorsen J."/>
            <person name="Gram L."/>
        </authorList>
    </citation>
    <scope>NUCLEOTIDE SEQUENCE [LARGE SCALE GENOMIC DNA]</scope>
    <source>
        <strain evidence="4 6">S3137</strain>
    </source>
</reference>
<feature type="domain" description="CBS" evidence="3">
    <location>
        <begin position="7"/>
        <end position="64"/>
    </location>
</feature>
<dbReference type="Proteomes" id="UP000305874">
    <property type="component" value="Unassembled WGS sequence"/>
</dbReference>
<keyword evidence="6" id="KW-1185">Reference proteome</keyword>
<keyword evidence="1 2" id="KW-0129">CBS domain</keyword>
<reference evidence="7" key="3">
    <citation type="submission" date="2019-06" db="EMBL/GenBank/DDBJ databases">
        <title>Co-occurence of chitin degradation, pigmentation and bioactivity in marine Pseudoalteromonas.</title>
        <authorList>
            <person name="Sonnenschein E.C."/>
            <person name="Bech P.K."/>
        </authorList>
    </citation>
    <scope>NUCLEOTIDE SEQUENCE [LARGE SCALE GENOMIC DNA]</scope>
    <source>
        <strain evidence="7">S2897</strain>
    </source>
</reference>
<evidence type="ECO:0000256" key="1">
    <source>
        <dbReference type="ARBA" id="ARBA00023122"/>
    </source>
</evidence>
<dbReference type="PROSITE" id="PS51371">
    <property type="entry name" value="CBS"/>
    <property type="match status" value="2"/>
</dbReference>
<dbReference type="Gene3D" id="3.10.580.10">
    <property type="entry name" value="CBS-domain"/>
    <property type="match status" value="1"/>
</dbReference>
<reference evidence="5 7" key="2">
    <citation type="submission" date="2017-12" db="EMBL/GenBank/DDBJ databases">
        <authorList>
            <person name="Paulsen S."/>
            <person name="Gram L.K."/>
        </authorList>
    </citation>
    <scope>NUCLEOTIDE SEQUENCE [LARGE SCALE GENOMIC DNA]</scope>
    <source>
        <strain evidence="5 7">S2897</strain>
    </source>
</reference>
<proteinExistence type="predicted"/>
<dbReference type="CDD" id="cd04584">
    <property type="entry name" value="CBS_pair_AcuB_like"/>
    <property type="match status" value="1"/>
</dbReference>
<evidence type="ECO:0000256" key="2">
    <source>
        <dbReference type="PROSITE-ProRule" id="PRU00703"/>
    </source>
</evidence>
<gene>
    <name evidence="5" type="ORF">CWC05_06930</name>
    <name evidence="4" type="ORF">TW72_14495</name>
</gene>
<reference evidence="5" key="4">
    <citation type="submission" date="2019-09" db="EMBL/GenBank/DDBJ databases">
        <title>Co-occurence of chitin degradation, pigmentation and bioactivity in marine Pseudoalteromonas.</title>
        <authorList>
            <person name="Sonnenschein E.C."/>
            <person name="Bech P.K."/>
        </authorList>
    </citation>
    <scope>NUCLEOTIDE SEQUENCE</scope>
    <source>
        <strain evidence="5">S2897</strain>
    </source>
</reference>
<dbReference type="Pfam" id="PF00571">
    <property type="entry name" value="CBS"/>
    <property type="match status" value="2"/>
</dbReference>
<dbReference type="EMBL" id="PNCG01000005">
    <property type="protein sequence ID" value="TMP87584.1"/>
    <property type="molecule type" value="Genomic_DNA"/>
</dbReference>
<dbReference type="InterPro" id="IPR046342">
    <property type="entry name" value="CBS_dom_sf"/>
</dbReference>
<dbReference type="PATRIC" id="fig|151081.8.peg.320"/>
<dbReference type="eggNOG" id="COG0517">
    <property type="taxonomic scope" value="Bacteria"/>
</dbReference>
<dbReference type="SMART" id="SM00116">
    <property type="entry name" value="CBS"/>
    <property type="match status" value="2"/>
</dbReference>
<dbReference type="PANTHER" id="PTHR43080:SF2">
    <property type="entry name" value="CBS DOMAIN-CONTAINING PROTEIN"/>
    <property type="match status" value="1"/>
</dbReference>
<dbReference type="OrthoDB" id="9794094at2"/>
<feature type="domain" description="CBS" evidence="3">
    <location>
        <begin position="81"/>
        <end position="137"/>
    </location>
</feature>
<dbReference type="PANTHER" id="PTHR43080">
    <property type="entry name" value="CBS DOMAIN-CONTAINING PROTEIN CBSX3, MITOCHONDRIAL"/>
    <property type="match status" value="1"/>
</dbReference>
<dbReference type="SUPFAM" id="SSF54631">
    <property type="entry name" value="CBS-domain pair"/>
    <property type="match status" value="1"/>
</dbReference>
<dbReference type="AlphaFoldDB" id="A0A0F4Q0R6"/>
<dbReference type="STRING" id="151081.TW72_14495"/>
<protein>
    <submittedName>
        <fullName evidence="5">CBS domain-containing protein</fullName>
    </submittedName>
    <submittedName>
        <fullName evidence="4">Signal transduction protein</fullName>
    </submittedName>
</protein>
<name>A0A0F4Q0R6_9GAMM</name>